<proteinExistence type="predicted"/>
<name>A0A926QMA2_9BACL</name>
<keyword evidence="1" id="KW-0812">Transmembrane</keyword>
<evidence type="ECO:0000313" key="3">
    <source>
        <dbReference type="Proteomes" id="UP000650466"/>
    </source>
</evidence>
<dbReference type="RefSeq" id="WP_188177247.1">
    <property type="nucleotide sequence ID" value="NZ_JACVVD010000011.1"/>
</dbReference>
<organism evidence="2 3">
    <name type="scientific">Paenibacillus sedimenti</name>
    <dbReference type="NCBI Taxonomy" id="2770274"/>
    <lineage>
        <taxon>Bacteria</taxon>
        <taxon>Bacillati</taxon>
        <taxon>Bacillota</taxon>
        <taxon>Bacilli</taxon>
        <taxon>Bacillales</taxon>
        <taxon>Paenibacillaceae</taxon>
        <taxon>Paenibacillus</taxon>
    </lineage>
</organism>
<dbReference type="Proteomes" id="UP000650466">
    <property type="component" value="Unassembled WGS sequence"/>
</dbReference>
<evidence type="ECO:0000256" key="1">
    <source>
        <dbReference type="SAM" id="Phobius"/>
    </source>
</evidence>
<feature type="transmembrane region" description="Helical" evidence="1">
    <location>
        <begin position="35"/>
        <end position="52"/>
    </location>
</feature>
<comment type="caution">
    <text evidence="2">The sequence shown here is derived from an EMBL/GenBank/DDBJ whole genome shotgun (WGS) entry which is preliminary data.</text>
</comment>
<dbReference type="AlphaFoldDB" id="A0A926QMA2"/>
<keyword evidence="1" id="KW-1133">Transmembrane helix</keyword>
<dbReference type="EMBL" id="JACVVD010000011">
    <property type="protein sequence ID" value="MBD0383457.1"/>
    <property type="molecule type" value="Genomic_DNA"/>
</dbReference>
<accession>A0A926QMA2</accession>
<evidence type="ECO:0000313" key="2">
    <source>
        <dbReference type="EMBL" id="MBD0383457.1"/>
    </source>
</evidence>
<feature type="transmembrane region" description="Helical" evidence="1">
    <location>
        <begin position="12"/>
        <end position="29"/>
    </location>
</feature>
<gene>
    <name evidence="2" type="ORF">ICC18_25470</name>
</gene>
<protein>
    <submittedName>
        <fullName evidence="2">Uncharacterized protein</fullName>
    </submittedName>
</protein>
<sequence length="144" mass="15597">MDQWISFAQERWYLIVAAIIVLFIIVGIVKTVVKWILIVVIVGALVLYGANYKDKLQDIGASVATQVGEEVKEKAVSALTSEAKEAQFKANPDGSFIITTKSLKVEGKAGTDEVKVTFLGKTFTMSANAAVNAFIEQAQKNAKS</sequence>
<reference evidence="2" key="1">
    <citation type="submission" date="2020-09" db="EMBL/GenBank/DDBJ databases">
        <title>Draft Genome Sequence of Paenibacillus sp. WST5.</title>
        <authorList>
            <person name="Bao Z."/>
        </authorList>
    </citation>
    <scope>NUCLEOTIDE SEQUENCE</scope>
    <source>
        <strain evidence="2">WST5</strain>
    </source>
</reference>
<keyword evidence="3" id="KW-1185">Reference proteome</keyword>
<keyword evidence="1" id="KW-0472">Membrane</keyword>